<organism evidence="8 9">
    <name type="scientific">Thermococcus barophilus</name>
    <dbReference type="NCBI Taxonomy" id="55802"/>
    <lineage>
        <taxon>Archaea</taxon>
        <taxon>Methanobacteriati</taxon>
        <taxon>Methanobacteriota</taxon>
        <taxon>Thermococci</taxon>
        <taxon>Thermococcales</taxon>
        <taxon>Thermococcaceae</taxon>
        <taxon>Thermococcus</taxon>
    </lineage>
</organism>
<keyword evidence="5 7" id="KW-1133">Transmembrane helix</keyword>
<evidence type="ECO:0000256" key="3">
    <source>
        <dbReference type="ARBA" id="ARBA00022475"/>
    </source>
</evidence>
<dbReference type="EMBL" id="CP013050">
    <property type="protein sequence ID" value="ALM75995.1"/>
    <property type="molecule type" value="Genomic_DNA"/>
</dbReference>
<feature type="transmembrane region" description="Helical" evidence="7">
    <location>
        <begin position="37"/>
        <end position="57"/>
    </location>
</feature>
<evidence type="ECO:0000256" key="4">
    <source>
        <dbReference type="ARBA" id="ARBA00022692"/>
    </source>
</evidence>
<dbReference type="PANTHER" id="PTHR39087:SF2">
    <property type="entry name" value="UPF0104 MEMBRANE PROTEIN MJ1595"/>
    <property type="match status" value="1"/>
</dbReference>
<evidence type="ECO:0000313" key="9">
    <source>
        <dbReference type="Proteomes" id="UP000066042"/>
    </source>
</evidence>
<dbReference type="Proteomes" id="UP000066042">
    <property type="component" value="Chromosome"/>
</dbReference>
<gene>
    <name evidence="8" type="ORF">TBCH5v1_2093</name>
</gene>
<feature type="transmembrane region" description="Helical" evidence="7">
    <location>
        <begin position="69"/>
        <end position="87"/>
    </location>
</feature>
<feature type="transmembrane region" description="Helical" evidence="7">
    <location>
        <begin position="125"/>
        <end position="143"/>
    </location>
</feature>
<dbReference type="GeneID" id="26137319"/>
<accession>A0A0S1XDW4</accession>
<dbReference type="RefSeq" id="WP_056934464.1">
    <property type="nucleotide sequence ID" value="NZ_CP013050.1"/>
</dbReference>
<dbReference type="GO" id="GO:0005886">
    <property type="term" value="C:plasma membrane"/>
    <property type="evidence" value="ECO:0007669"/>
    <property type="project" value="UniProtKB-SubCell"/>
</dbReference>
<feature type="transmembrane region" description="Helical" evidence="7">
    <location>
        <begin position="263"/>
        <end position="285"/>
    </location>
</feature>
<dbReference type="AlphaFoldDB" id="A0A0S1XDW4"/>
<keyword evidence="6 7" id="KW-0472">Membrane</keyword>
<evidence type="ECO:0008006" key="10">
    <source>
        <dbReference type="Google" id="ProtNLM"/>
    </source>
</evidence>
<evidence type="ECO:0000256" key="7">
    <source>
        <dbReference type="SAM" id="Phobius"/>
    </source>
</evidence>
<protein>
    <recommendedName>
        <fullName evidence="10">Integral membrane protein</fullName>
    </recommendedName>
</protein>
<evidence type="ECO:0000256" key="6">
    <source>
        <dbReference type="ARBA" id="ARBA00023136"/>
    </source>
</evidence>
<feature type="transmembrane region" description="Helical" evidence="7">
    <location>
        <begin position="233"/>
        <end position="251"/>
    </location>
</feature>
<evidence type="ECO:0000256" key="1">
    <source>
        <dbReference type="ARBA" id="ARBA00004651"/>
    </source>
</evidence>
<dbReference type="PATRIC" id="fig|55802.8.peg.2075"/>
<comment type="similarity">
    <text evidence="2">Belongs to the UPF0104 family.</text>
</comment>
<comment type="subcellular location">
    <subcellularLocation>
        <location evidence="1">Cell membrane</location>
        <topology evidence="1">Multi-pass membrane protein</topology>
    </subcellularLocation>
</comment>
<dbReference type="InterPro" id="IPR022791">
    <property type="entry name" value="L-PG_synthase/AglD"/>
</dbReference>
<sequence>MKKKRIPMIIIGVLLIFALIWWAGIDETMEIIAGAKINYLLLALTMQLFATLAWALRWQVFLKRAGVKIGFWSIMVATFIGVFFNNITPGARAGGEPARMVVVSKTSRSKSTYGQVFATIMADRILDVIPVMVFTFIAFKYALILKIHILLLVLSVSTVALVSILVISILLSFNERLAMRFLKAIILLLKRIFPKKFEGIEEKLEEKLKKSIFEFRKTLKELSTDKSVLMKTLFYSFALWVFMLLRTYFVFRSIDYPLELYKILMVQMAGIALGMVSILPGGIGITEAVNSALYLSLSIDKSLAVTATVIDRFVSFWLPSIVGGALSIYLGVKSGGIKEKY</sequence>
<dbReference type="PANTHER" id="PTHR39087">
    <property type="entry name" value="UPF0104 MEMBRANE PROTEIN MJ1595"/>
    <property type="match status" value="1"/>
</dbReference>
<evidence type="ECO:0000256" key="5">
    <source>
        <dbReference type="ARBA" id="ARBA00022989"/>
    </source>
</evidence>
<keyword evidence="4 7" id="KW-0812">Transmembrane</keyword>
<dbReference type="NCBIfam" id="TIGR00374">
    <property type="entry name" value="flippase-like domain"/>
    <property type="match status" value="1"/>
</dbReference>
<evidence type="ECO:0000313" key="8">
    <source>
        <dbReference type="EMBL" id="ALM75995.1"/>
    </source>
</evidence>
<evidence type="ECO:0000256" key="2">
    <source>
        <dbReference type="ARBA" id="ARBA00011061"/>
    </source>
</evidence>
<feature type="transmembrane region" description="Helical" evidence="7">
    <location>
        <begin position="150"/>
        <end position="173"/>
    </location>
</feature>
<proteinExistence type="inferred from homology"/>
<feature type="transmembrane region" description="Helical" evidence="7">
    <location>
        <begin position="7"/>
        <end position="25"/>
    </location>
</feature>
<name>A0A0S1XDW4_THEBA</name>
<keyword evidence="3" id="KW-1003">Cell membrane</keyword>
<reference evidence="8 9" key="1">
    <citation type="journal article" date="2016" name="Genome Announc.">
        <title>Complete genome sequence of the hyperthermophilic and piezophilic archaeon Thermococcus barophilus Ch5, capable of growth at the expense of hydrogenogenesis from carbon monoxide and formate.</title>
        <authorList>
            <person name="Oger P."/>
            <person name="Sokolova T.G."/>
            <person name="Kozhevnikova D.A."/>
            <person name="Taranov E.A."/>
            <person name="Vannier P."/>
            <person name="Lee H.S."/>
            <person name="Kwon K.K."/>
            <person name="Kang S.G."/>
            <person name="Lee J.H."/>
            <person name="Bonch-Osmolovskaya E.A."/>
            <person name="Lebedinsky A.V."/>
        </authorList>
    </citation>
    <scope>NUCLEOTIDE SEQUENCE [LARGE SCALE GENOMIC DNA]</scope>
    <source>
        <strain evidence="9">Ch5</strain>
    </source>
</reference>
<dbReference type="STRING" id="55802.TBCH5v1_2093"/>
<feature type="transmembrane region" description="Helical" evidence="7">
    <location>
        <begin position="313"/>
        <end position="332"/>
    </location>
</feature>
<dbReference type="Pfam" id="PF03706">
    <property type="entry name" value="LPG_synthase_TM"/>
    <property type="match status" value="1"/>
</dbReference>